<dbReference type="RefSeq" id="WP_203093340.1">
    <property type="nucleotide sequence ID" value="NZ_JAESPH010000004.1"/>
</dbReference>
<evidence type="ECO:0000313" key="3">
    <source>
        <dbReference type="Proteomes" id="UP000603506"/>
    </source>
</evidence>
<feature type="transmembrane region" description="Helical" evidence="1">
    <location>
        <begin position="58"/>
        <end position="76"/>
    </location>
</feature>
<keyword evidence="1" id="KW-0812">Transmembrane</keyword>
<sequence>MKNQEDYEKLMALRDKINNKTASFEEEKQYVRMLADEGKMTEEQYQMFAQKDKLQNDVLDAALIIGGGLLLVWLASKYFEK</sequence>
<dbReference type="EMBL" id="JAEUAH010000013">
    <property type="protein sequence ID" value="MBM0651041.1"/>
    <property type="molecule type" value="Genomic_DNA"/>
</dbReference>
<comment type="caution">
    <text evidence="2">The sequence shown here is derived from an EMBL/GenBank/DDBJ whole genome shotgun (WGS) entry which is preliminary data.</text>
</comment>
<keyword evidence="1" id="KW-0472">Membrane</keyword>
<gene>
    <name evidence="2" type="ORF">JNB19_09805</name>
</gene>
<name>A0ABS1YXB4_9FLAO</name>
<evidence type="ECO:0000256" key="1">
    <source>
        <dbReference type="SAM" id="Phobius"/>
    </source>
</evidence>
<proteinExistence type="predicted"/>
<organism evidence="2 3">
    <name type="scientific">Capnocytophaga genosp. AHN8471</name>
    <dbReference type="NCBI Taxonomy" id="327574"/>
    <lineage>
        <taxon>Bacteria</taxon>
        <taxon>Pseudomonadati</taxon>
        <taxon>Bacteroidota</taxon>
        <taxon>Flavobacteriia</taxon>
        <taxon>Flavobacteriales</taxon>
        <taxon>Flavobacteriaceae</taxon>
        <taxon>Capnocytophaga</taxon>
    </lineage>
</organism>
<evidence type="ECO:0000313" key="2">
    <source>
        <dbReference type="EMBL" id="MBM0651041.1"/>
    </source>
</evidence>
<keyword evidence="3" id="KW-1185">Reference proteome</keyword>
<keyword evidence="1" id="KW-1133">Transmembrane helix</keyword>
<reference evidence="2 3" key="1">
    <citation type="submission" date="2021-01" db="EMBL/GenBank/DDBJ databases">
        <title>Evidence that Capnocytophaga endodontalis is a later homotypic synonym for Capnocytophaga genospecies AHN8471, and request for opinion on proposed recognition of strain AHN8471 as type strain of the species.</title>
        <authorList>
            <person name="Nicholson A.C."/>
            <person name="Hopper C.L."/>
            <person name="Gulvik C.A."/>
            <person name="Mcquiston J.R."/>
            <person name="Lau E.F."/>
        </authorList>
    </citation>
    <scope>NUCLEOTIDE SEQUENCE [LARGE SCALE GENOMIC DNA]</scope>
    <source>
        <strain evidence="2 3">AHN9576</strain>
    </source>
</reference>
<dbReference type="Proteomes" id="UP000603506">
    <property type="component" value="Unassembled WGS sequence"/>
</dbReference>
<protein>
    <submittedName>
        <fullName evidence="2">Uncharacterized protein</fullName>
    </submittedName>
</protein>
<accession>A0ABS1YXB4</accession>